<evidence type="ECO:0000313" key="12">
    <source>
        <dbReference type="Proteomes" id="UP000034371"/>
    </source>
</evidence>
<dbReference type="InterPro" id="IPR009008">
    <property type="entry name" value="Val/Leu/Ile-tRNA-synth_edit"/>
</dbReference>
<dbReference type="GO" id="GO:0005829">
    <property type="term" value="C:cytosol"/>
    <property type="evidence" value="ECO:0007669"/>
    <property type="project" value="TreeGrafter"/>
</dbReference>
<evidence type="ECO:0000256" key="4">
    <source>
        <dbReference type="ARBA" id="ARBA00022741"/>
    </source>
</evidence>
<name>A0A0G0X708_9BACT</name>
<dbReference type="SUPFAM" id="SSF50677">
    <property type="entry name" value="ValRS/IleRS/LeuRS editing domain"/>
    <property type="match status" value="1"/>
</dbReference>
<feature type="non-terminal residue" evidence="11">
    <location>
        <position position="380"/>
    </location>
</feature>
<reference evidence="11 12" key="1">
    <citation type="journal article" date="2015" name="Nature">
        <title>rRNA introns, odd ribosomes, and small enigmatic genomes across a large radiation of phyla.</title>
        <authorList>
            <person name="Brown C.T."/>
            <person name="Hug L.A."/>
            <person name="Thomas B.C."/>
            <person name="Sharon I."/>
            <person name="Castelle C.J."/>
            <person name="Singh A."/>
            <person name="Wilkins M.J."/>
            <person name="Williams K.H."/>
            <person name="Banfield J.F."/>
        </authorList>
    </citation>
    <scope>NUCLEOTIDE SEQUENCE [LARGE SCALE GENOMIC DNA]</scope>
</reference>
<dbReference type="InterPro" id="IPR025709">
    <property type="entry name" value="Leu_tRNA-synth_edit"/>
</dbReference>
<evidence type="ECO:0000259" key="10">
    <source>
        <dbReference type="Pfam" id="PF13603"/>
    </source>
</evidence>
<evidence type="ECO:0000313" key="11">
    <source>
        <dbReference type="EMBL" id="KKS20725.1"/>
    </source>
</evidence>
<dbReference type="Pfam" id="PF09334">
    <property type="entry name" value="tRNA-synt_1g"/>
    <property type="match status" value="1"/>
</dbReference>
<evidence type="ECO:0000256" key="2">
    <source>
        <dbReference type="ARBA" id="ARBA00013164"/>
    </source>
</evidence>
<dbReference type="GO" id="GO:0005524">
    <property type="term" value="F:ATP binding"/>
    <property type="evidence" value="ECO:0007669"/>
    <property type="project" value="UniProtKB-KW"/>
</dbReference>
<dbReference type="PRINTS" id="PR00985">
    <property type="entry name" value="TRNASYNTHLEU"/>
</dbReference>
<dbReference type="Gene3D" id="3.40.50.620">
    <property type="entry name" value="HUPs"/>
    <property type="match status" value="1"/>
</dbReference>
<dbReference type="InterPro" id="IPR001412">
    <property type="entry name" value="aa-tRNA-synth_I_CS"/>
</dbReference>
<dbReference type="InterPro" id="IPR014729">
    <property type="entry name" value="Rossmann-like_a/b/a_fold"/>
</dbReference>
<dbReference type="GO" id="GO:0002161">
    <property type="term" value="F:aminoacyl-tRNA deacylase activity"/>
    <property type="evidence" value="ECO:0007669"/>
    <property type="project" value="InterPro"/>
</dbReference>
<proteinExistence type="inferred from homology"/>
<dbReference type="InterPro" id="IPR002302">
    <property type="entry name" value="Leu-tRNA-ligase"/>
</dbReference>
<dbReference type="SUPFAM" id="SSF52374">
    <property type="entry name" value="Nucleotidylyl transferase"/>
    <property type="match status" value="1"/>
</dbReference>
<sequence length="380" mass="43962">MKGNSYDHKKIESKWQKIWEEQKLYQTPEGVTQKNKFYILPQLPYPSGEGLHVGHAEVYTACDIYARFQRMNGKKVLQVIGWDAFGLPAENFAIKNNVHPRINTNKAIDNFRNQIKSLGISVDWSREVGSHNPDYYKWTQWFFLLFYERGLAYRKKQKVNWCPSCKTVLANEQVVDGKCERCATEIEQREMEQWYLKITEYADRLYDDLDKIDWPKETIRRQKEWIGKKKGAEITFNLSVPGQKEGKHGVNVFTTRLDTIFGVTFVTVSPEVAKKWLDVGWQATDEVKKYVEDSLSRTDKERMAGAGDKTGVFTEVYAINPVNQEKVPVWVADYVLGDVGTGAVMGVPAHDERDFEFAKKYNLPIKVVVMPFMASKNEKN</sequence>
<dbReference type="AlphaFoldDB" id="A0A0G0X708"/>
<dbReference type="PROSITE" id="PS00178">
    <property type="entry name" value="AA_TRNA_LIGASE_I"/>
    <property type="match status" value="1"/>
</dbReference>
<keyword evidence="5 8" id="KW-0067">ATP-binding</keyword>
<feature type="domain" description="Methionyl/Leucyl tRNA synthetase" evidence="9">
    <location>
        <begin position="39"/>
        <end position="185"/>
    </location>
</feature>
<evidence type="ECO:0000256" key="5">
    <source>
        <dbReference type="ARBA" id="ARBA00022840"/>
    </source>
</evidence>
<feature type="domain" description="Leucyl-tRNA synthetase editing" evidence="10">
    <location>
        <begin position="223"/>
        <end position="375"/>
    </location>
</feature>
<dbReference type="FunFam" id="3.40.50.620:FF:000003">
    <property type="entry name" value="Leucine--tRNA ligase"/>
    <property type="match status" value="1"/>
</dbReference>
<evidence type="ECO:0000256" key="1">
    <source>
        <dbReference type="ARBA" id="ARBA00005594"/>
    </source>
</evidence>
<evidence type="ECO:0000256" key="3">
    <source>
        <dbReference type="ARBA" id="ARBA00022598"/>
    </source>
</evidence>
<dbReference type="GO" id="GO:0004823">
    <property type="term" value="F:leucine-tRNA ligase activity"/>
    <property type="evidence" value="ECO:0007669"/>
    <property type="project" value="UniProtKB-EC"/>
</dbReference>
<dbReference type="EC" id="6.1.1.4" evidence="2"/>
<evidence type="ECO:0000256" key="8">
    <source>
        <dbReference type="RuleBase" id="RU363039"/>
    </source>
</evidence>
<dbReference type="GO" id="GO:0006429">
    <property type="term" value="P:leucyl-tRNA aminoacylation"/>
    <property type="evidence" value="ECO:0007669"/>
    <property type="project" value="InterPro"/>
</dbReference>
<organism evidence="11 12">
    <name type="scientific">Candidatus Roizmanbacteria bacterium GW2011_GWC2_41_7</name>
    <dbReference type="NCBI Taxonomy" id="1618487"/>
    <lineage>
        <taxon>Bacteria</taxon>
        <taxon>Candidatus Roizmaniibacteriota</taxon>
    </lineage>
</organism>
<dbReference type="Proteomes" id="UP000034371">
    <property type="component" value="Unassembled WGS sequence"/>
</dbReference>
<dbReference type="Gene3D" id="3.90.740.10">
    <property type="entry name" value="Valyl/Leucyl/Isoleucyl-tRNA synthetase, editing domain"/>
    <property type="match status" value="1"/>
</dbReference>
<keyword evidence="6 8" id="KW-0648">Protein biosynthesis</keyword>
<dbReference type="PANTHER" id="PTHR43740:SF2">
    <property type="entry name" value="LEUCINE--TRNA LIGASE, MITOCHONDRIAL"/>
    <property type="match status" value="1"/>
</dbReference>
<accession>A0A0G0X708</accession>
<dbReference type="PANTHER" id="PTHR43740">
    <property type="entry name" value="LEUCYL-TRNA SYNTHETASE"/>
    <property type="match status" value="1"/>
</dbReference>
<dbReference type="EMBL" id="LCBY01000054">
    <property type="protein sequence ID" value="KKS20725.1"/>
    <property type="molecule type" value="Genomic_DNA"/>
</dbReference>
<dbReference type="InterPro" id="IPR015413">
    <property type="entry name" value="Methionyl/Leucyl_tRNA_Synth"/>
</dbReference>
<comment type="similarity">
    <text evidence="1 8">Belongs to the class-I aminoacyl-tRNA synthetase family.</text>
</comment>
<keyword evidence="4 8" id="KW-0547">Nucleotide-binding</keyword>
<dbReference type="Pfam" id="PF13603">
    <property type="entry name" value="tRNA-synt_1_2"/>
    <property type="match status" value="1"/>
</dbReference>
<gene>
    <name evidence="11" type="ORF">UU78_C0054G0010</name>
</gene>
<evidence type="ECO:0000256" key="6">
    <source>
        <dbReference type="ARBA" id="ARBA00022917"/>
    </source>
</evidence>
<keyword evidence="7 8" id="KW-0030">Aminoacyl-tRNA synthetase</keyword>
<evidence type="ECO:0000256" key="7">
    <source>
        <dbReference type="ARBA" id="ARBA00023146"/>
    </source>
</evidence>
<comment type="caution">
    <text evidence="11">The sequence shown here is derived from an EMBL/GenBank/DDBJ whole genome shotgun (WGS) entry which is preliminary data.</text>
</comment>
<evidence type="ECO:0000259" key="9">
    <source>
        <dbReference type="Pfam" id="PF09334"/>
    </source>
</evidence>
<keyword evidence="3 8" id="KW-0436">Ligase</keyword>
<protein>
    <recommendedName>
        <fullName evidence="2">leucine--tRNA ligase</fullName>
        <ecNumber evidence="2">6.1.1.4</ecNumber>
    </recommendedName>
</protein>